<dbReference type="Pfam" id="PF09985">
    <property type="entry name" value="Glucodextran_C"/>
    <property type="match status" value="1"/>
</dbReference>
<dbReference type="SUPFAM" id="SSF49344">
    <property type="entry name" value="CBD9-like"/>
    <property type="match status" value="1"/>
</dbReference>
<dbReference type="OrthoDB" id="9806081at2"/>
<feature type="transmembrane region" description="Helical" evidence="1">
    <location>
        <begin position="286"/>
        <end position="303"/>
    </location>
</feature>
<keyword evidence="4" id="KW-1185">Reference proteome</keyword>
<dbReference type="InterPro" id="IPR019248">
    <property type="entry name" value="Glucodextran_C"/>
</dbReference>
<dbReference type="CDD" id="cd09626">
    <property type="entry name" value="DOMON_glucodextranase_like"/>
    <property type="match status" value="1"/>
</dbReference>
<evidence type="ECO:0000259" key="2">
    <source>
        <dbReference type="Pfam" id="PF09985"/>
    </source>
</evidence>
<evidence type="ECO:0000313" key="3">
    <source>
        <dbReference type="EMBL" id="ACL70352.1"/>
    </source>
</evidence>
<dbReference type="AlphaFoldDB" id="B8CYI3"/>
<protein>
    <submittedName>
        <fullName evidence="3">Membrane-anchored protein predicted to be involved in regulation of amylopullulanase</fullName>
    </submittedName>
</protein>
<sequence>MKKHINIIVISLLILTLIVFSIEKVQSEDVLLYEITDPAGDDYGPGNYRYPTNGDFHPFEGLFDITRFRITEKGDYYFFDFKFSKITNPWQSENGFSLPLIELYIDNQQGGDVKLFEPGANVELCPDYPWDVFLKISGFWVRAFNPSDRDKRKELQAEILSLQQLEKNPWDVNDSSLTVTGNTITLKIKRDIVGPLDKAYLYILIGGFDPFGPGHFREVVSNTASWRFSLNSSGKLDYAPRVIDVILPEGMKQEEVLGNFNNDFPVIYPLKIGGKSISWISGYKKYLIYLVFLLIIYTGVTLNKKYFSKHNKV</sequence>
<evidence type="ECO:0000313" key="4">
    <source>
        <dbReference type="Proteomes" id="UP000000719"/>
    </source>
</evidence>
<accession>B8CYI3</accession>
<dbReference type="KEGG" id="hor:Hore_16030"/>
<dbReference type="Gene3D" id="2.60.40.1190">
    <property type="match status" value="1"/>
</dbReference>
<gene>
    <name evidence="3" type="ordered locus">Hore_16030</name>
</gene>
<organism evidence="3 4">
    <name type="scientific">Halothermothrix orenii (strain H 168 / OCM 544 / DSM 9562)</name>
    <dbReference type="NCBI Taxonomy" id="373903"/>
    <lineage>
        <taxon>Bacteria</taxon>
        <taxon>Bacillati</taxon>
        <taxon>Bacillota</taxon>
        <taxon>Clostridia</taxon>
        <taxon>Halanaerobiales</taxon>
        <taxon>Halothermotrichaceae</taxon>
        <taxon>Halothermothrix</taxon>
    </lineage>
</organism>
<dbReference type="STRING" id="373903.Hore_16030"/>
<dbReference type="Proteomes" id="UP000000719">
    <property type="component" value="Chromosome"/>
</dbReference>
<feature type="domain" description="Glucodextranase-like C-terminal" evidence="2">
    <location>
        <begin position="33"/>
        <end position="262"/>
    </location>
</feature>
<keyword evidence="1" id="KW-0812">Transmembrane</keyword>
<dbReference type="HOGENOM" id="CLU_077116_0_0_9"/>
<dbReference type="EMBL" id="CP001098">
    <property type="protein sequence ID" value="ACL70352.1"/>
    <property type="molecule type" value="Genomic_DNA"/>
</dbReference>
<dbReference type="RefSeq" id="WP_012636535.1">
    <property type="nucleotide sequence ID" value="NC_011899.1"/>
</dbReference>
<name>B8CYI3_HALOH</name>
<dbReference type="eggNOG" id="COG4945">
    <property type="taxonomic scope" value="Bacteria"/>
</dbReference>
<evidence type="ECO:0000256" key="1">
    <source>
        <dbReference type="SAM" id="Phobius"/>
    </source>
</evidence>
<keyword evidence="1" id="KW-0472">Membrane</keyword>
<keyword evidence="1" id="KW-1133">Transmembrane helix</keyword>
<proteinExistence type="predicted"/>
<reference evidence="3 4" key="1">
    <citation type="journal article" date="2009" name="PLoS ONE">
        <title>Genome analysis of the anaerobic thermohalophilic bacterium Halothermothrix orenii.</title>
        <authorList>
            <person name="Mavromatis K."/>
            <person name="Ivanova N."/>
            <person name="Anderson I."/>
            <person name="Lykidis A."/>
            <person name="Hooper S.D."/>
            <person name="Sun H."/>
            <person name="Kunin V."/>
            <person name="Lapidus A."/>
            <person name="Hugenholtz P."/>
            <person name="Patel B."/>
            <person name="Kyrpides N.C."/>
        </authorList>
    </citation>
    <scope>NUCLEOTIDE SEQUENCE [LARGE SCALE GENOMIC DNA]</scope>
    <source>
        <strain evidence="4">H 168 / OCM 544 / DSM 9562</strain>
    </source>
</reference>